<dbReference type="EMBL" id="BRVS01000005">
    <property type="protein sequence ID" value="GLB67119.1"/>
    <property type="molecule type" value="Genomic_DNA"/>
</dbReference>
<keyword evidence="5" id="KW-0418">Kinase</keyword>
<keyword evidence="4" id="KW-0547">Nucleotide-binding</keyword>
<name>A0ABQ5MT00_9MICC</name>
<evidence type="ECO:0000256" key="6">
    <source>
        <dbReference type="ARBA" id="ARBA00022840"/>
    </source>
</evidence>
<evidence type="ECO:0000256" key="7">
    <source>
        <dbReference type="SAM" id="MobiDB-lite"/>
    </source>
</evidence>
<proteinExistence type="predicted"/>
<keyword evidence="2" id="KW-0723">Serine/threonine-protein kinase</keyword>
<dbReference type="InterPro" id="IPR011009">
    <property type="entry name" value="Kinase-like_dom_sf"/>
</dbReference>
<protein>
    <recommendedName>
        <fullName evidence="1">non-specific serine/threonine protein kinase</fullName>
        <ecNumber evidence="1">2.7.11.1</ecNumber>
    </recommendedName>
</protein>
<dbReference type="PANTHER" id="PTHR43289:SF6">
    <property type="entry name" value="SERINE_THREONINE-PROTEIN KINASE NEKL-3"/>
    <property type="match status" value="1"/>
</dbReference>
<evidence type="ECO:0000256" key="2">
    <source>
        <dbReference type="ARBA" id="ARBA00022527"/>
    </source>
</evidence>
<evidence type="ECO:0000313" key="9">
    <source>
        <dbReference type="EMBL" id="GLB67119.1"/>
    </source>
</evidence>
<evidence type="ECO:0000256" key="3">
    <source>
        <dbReference type="ARBA" id="ARBA00022679"/>
    </source>
</evidence>
<dbReference type="SMART" id="SM00220">
    <property type="entry name" value="S_TKc"/>
    <property type="match status" value="1"/>
</dbReference>
<dbReference type="SUPFAM" id="SSF56112">
    <property type="entry name" value="Protein kinase-like (PK-like)"/>
    <property type="match status" value="1"/>
</dbReference>
<evidence type="ECO:0000313" key="10">
    <source>
        <dbReference type="Proteomes" id="UP001209654"/>
    </source>
</evidence>
<dbReference type="PROSITE" id="PS00108">
    <property type="entry name" value="PROTEIN_KINASE_ST"/>
    <property type="match status" value="1"/>
</dbReference>
<organism evidence="9 10">
    <name type="scientific">Arthrobacter mangrovi</name>
    <dbReference type="NCBI Taxonomy" id="2966350"/>
    <lineage>
        <taxon>Bacteria</taxon>
        <taxon>Bacillati</taxon>
        <taxon>Actinomycetota</taxon>
        <taxon>Actinomycetes</taxon>
        <taxon>Micrococcales</taxon>
        <taxon>Micrococcaceae</taxon>
        <taxon>Arthrobacter</taxon>
    </lineage>
</organism>
<keyword evidence="10" id="KW-1185">Reference proteome</keyword>
<gene>
    <name evidence="9" type="ORF">AHIS1636_15580</name>
</gene>
<sequence length="332" mass="34902">MYRGVDEVLGRAVAVKVFKPDAGHEDELRRQQAEVRLLATFNHPGLIAVYDAGTEATPAGGSCSFVVMELAQGSDLQHRLRQGRLPPGDVARIGADLSGALRYVHERGVIHRDLKPGNVMLSYDEDTGEAKAKLTDFGIARVIAGTRLTATGKTVGTATYLSPEQAKGEALGTSSDIYSLGLVLLECLTGQVEFPGTPVESAVARLQRAGDPACIACGLAGAALRHDCHGSCRQTGRGRSRSGPGTDAGPRRAARPGRDRTASPHRPAVRAKTEPARTFPAPRHARFLAGRCAAPARRCGRSNPGGLGRRVPGAGCPGAVPLPDRNLGRPHA</sequence>
<evidence type="ECO:0000256" key="5">
    <source>
        <dbReference type="ARBA" id="ARBA00022777"/>
    </source>
</evidence>
<evidence type="ECO:0000259" key="8">
    <source>
        <dbReference type="PROSITE" id="PS50011"/>
    </source>
</evidence>
<keyword evidence="6" id="KW-0067">ATP-binding</keyword>
<feature type="compositionally biased region" description="Low complexity" evidence="7">
    <location>
        <begin position="232"/>
        <end position="248"/>
    </location>
</feature>
<evidence type="ECO:0000256" key="1">
    <source>
        <dbReference type="ARBA" id="ARBA00012513"/>
    </source>
</evidence>
<dbReference type="PANTHER" id="PTHR43289">
    <property type="entry name" value="MITOGEN-ACTIVATED PROTEIN KINASE KINASE KINASE 20-RELATED"/>
    <property type="match status" value="1"/>
</dbReference>
<feature type="region of interest" description="Disordered" evidence="7">
    <location>
        <begin position="297"/>
        <end position="332"/>
    </location>
</feature>
<reference evidence="9 10" key="1">
    <citation type="journal article" date="2023" name="Int. J. Syst. Evol. Microbiol.">
        <title>Arthrobacter mangrovi sp. nov., an actinobacterium isolated from the rhizosphere of a mangrove.</title>
        <authorList>
            <person name="Hamada M."/>
            <person name="Saitou S."/>
            <person name="Enomoto N."/>
            <person name="Nanri K."/>
            <person name="Hidaka K."/>
            <person name="Miura T."/>
            <person name="Tamura T."/>
        </authorList>
    </citation>
    <scope>NUCLEOTIDE SEQUENCE [LARGE SCALE GENOMIC DNA]</scope>
    <source>
        <strain evidence="9 10">NBRC 112813</strain>
    </source>
</reference>
<dbReference type="RefSeq" id="WP_264795242.1">
    <property type="nucleotide sequence ID" value="NZ_BRVS01000005.1"/>
</dbReference>
<comment type="caution">
    <text evidence="9">The sequence shown here is derived from an EMBL/GenBank/DDBJ whole genome shotgun (WGS) entry which is preliminary data.</text>
</comment>
<dbReference type="Pfam" id="PF00069">
    <property type="entry name" value="Pkinase"/>
    <property type="match status" value="1"/>
</dbReference>
<dbReference type="InterPro" id="IPR000719">
    <property type="entry name" value="Prot_kinase_dom"/>
</dbReference>
<dbReference type="CDD" id="cd14014">
    <property type="entry name" value="STKc_PknB_like"/>
    <property type="match status" value="1"/>
</dbReference>
<feature type="domain" description="Protein kinase" evidence="8">
    <location>
        <begin position="1"/>
        <end position="287"/>
    </location>
</feature>
<keyword evidence="3" id="KW-0808">Transferase</keyword>
<feature type="region of interest" description="Disordered" evidence="7">
    <location>
        <begin position="232"/>
        <end position="278"/>
    </location>
</feature>
<evidence type="ECO:0000256" key="4">
    <source>
        <dbReference type="ARBA" id="ARBA00022741"/>
    </source>
</evidence>
<dbReference type="EC" id="2.7.11.1" evidence="1"/>
<dbReference type="Gene3D" id="1.10.510.10">
    <property type="entry name" value="Transferase(Phosphotransferase) domain 1"/>
    <property type="match status" value="1"/>
</dbReference>
<accession>A0ABQ5MT00</accession>
<dbReference type="Proteomes" id="UP001209654">
    <property type="component" value="Unassembled WGS sequence"/>
</dbReference>
<dbReference type="InterPro" id="IPR008271">
    <property type="entry name" value="Ser/Thr_kinase_AS"/>
</dbReference>
<dbReference type="PROSITE" id="PS50011">
    <property type="entry name" value="PROTEIN_KINASE_DOM"/>
    <property type="match status" value="1"/>
</dbReference>